<evidence type="ECO:0000313" key="4">
    <source>
        <dbReference type="Proteomes" id="UP000198505"/>
    </source>
</evidence>
<dbReference type="EMBL" id="FOGS01000007">
    <property type="protein sequence ID" value="SES11657.1"/>
    <property type="molecule type" value="Genomic_DNA"/>
</dbReference>
<protein>
    <submittedName>
        <fullName evidence="3">HNH endonuclease</fullName>
    </submittedName>
</protein>
<dbReference type="Proteomes" id="UP000198505">
    <property type="component" value="Unassembled WGS sequence"/>
</dbReference>
<accession>A0A1H9URH0</accession>
<keyword evidence="3" id="KW-0255">Endonuclease</keyword>
<keyword evidence="4" id="KW-1185">Reference proteome</keyword>
<dbReference type="GO" id="GO:0004519">
    <property type="term" value="F:endonuclease activity"/>
    <property type="evidence" value="ECO:0007669"/>
    <property type="project" value="UniProtKB-KW"/>
</dbReference>
<dbReference type="Pfam" id="PF13392">
    <property type="entry name" value="HNH_3"/>
    <property type="match status" value="1"/>
</dbReference>
<feature type="domain" description="HNH nuclease" evidence="2">
    <location>
        <begin position="129"/>
        <end position="174"/>
    </location>
</feature>
<dbReference type="STRING" id="416874.SAMN04487958_107155"/>
<dbReference type="SUPFAM" id="SSF54060">
    <property type="entry name" value="His-Me finger endonucleases"/>
    <property type="match status" value="1"/>
</dbReference>
<feature type="region of interest" description="Disordered" evidence="1">
    <location>
        <begin position="67"/>
        <end position="102"/>
    </location>
</feature>
<organism evidence="3 4">
    <name type="scientific">Vreelandella subterranea</name>
    <dbReference type="NCBI Taxonomy" id="416874"/>
    <lineage>
        <taxon>Bacteria</taxon>
        <taxon>Pseudomonadati</taxon>
        <taxon>Pseudomonadota</taxon>
        <taxon>Gammaproteobacteria</taxon>
        <taxon>Oceanospirillales</taxon>
        <taxon>Halomonadaceae</taxon>
        <taxon>Vreelandella</taxon>
    </lineage>
</organism>
<name>A0A1H9URH0_9GAMM</name>
<gene>
    <name evidence="3" type="ORF">SAMN04487958_107155</name>
</gene>
<keyword evidence="3" id="KW-0378">Hydrolase</keyword>
<dbReference type="AlphaFoldDB" id="A0A1H9URH0"/>
<dbReference type="InterPro" id="IPR044925">
    <property type="entry name" value="His-Me_finger_sf"/>
</dbReference>
<evidence type="ECO:0000256" key="1">
    <source>
        <dbReference type="SAM" id="MobiDB-lite"/>
    </source>
</evidence>
<dbReference type="RefSeq" id="WP_092828077.1">
    <property type="nucleotide sequence ID" value="NZ_FOGS01000007.1"/>
</dbReference>
<dbReference type="Gene3D" id="3.90.75.20">
    <property type="match status" value="1"/>
</dbReference>
<sequence>MTDYLANKGKPWSPEDLAALAKAYPNTDNVTLGRIFRRTESGIQNAAIKHGWTKSAEYMEREKPGCFKPGQAPWNKGTHFSPPGSERGRFKKGQRPTSWLPIGSERVTKDGYLERKMTDTGITRHDFVAVSHIEWEKHHGKPVPPGHAVTFRDGDKRNFAPDNLDLISRADLMRRNTFHNLPDPLPQLIQLRGALNRKINRRSKQV</sequence>
<keyword evidence="3" id="KW-0540">Nuclease</keyword>
<reference evidence="4" key="1">
    <citation type="submission" date="2016-10" db="EMBL/GenBank/DDBJ databases">
        <authorList>
            <person name="Varghese N."/>
            <person name="Submissions S."/>
        </authorList>
    </citation>
    <scope>NUCLEOTIDE SEQUENCE [LARGE SCALE GENOMIC DNA]</scope>
    <source>
        <strain evidence="4">CGMCC 1.6495</strain>
    </source>
</reference>
<proteinExistence type="predicted"/>
<evidence type="ECO:0000259" key="2">
    <source>
        <dbReference type="Pfam" id="PF13392"/>
    </source>
</evidence>
<evidence type="ECO:0000313" key="3">
    <source>
        <dbReference type="EMBL" id="SES11657.1"/>
    </source>
</evidence>
<dbReference type="InterPro" id="IPR003615">
    <property type="entry name" value="HNH_nuc"/>
</dbReference>